<accession>C5L2I9</accession>
<proteinExistence type="predicted"/>
<protein>
    <submittedName>
        <fullName evidence="1">Uncharacterized protein</fullName>
    </submittedName>
</protein>
<reference evidence="1 2" key="1">
    <citation type="submission" date="2008-07" db="EMBL/GenBank/DDBJ databases">
        <authorList>
            <person name="El-Sayed N."/>
            <person name="Caler E."/>
            <person name="Inman J."/>
            <person name="Amedeo P."/>
            <person name="Hass B."/>
            <person name="Wortman J."/>
        </authorList>
    </citation>
    <scope>NUCLEOTIDE SEQUENCE [LARGE SCALE GENOMIC DNA]</scope>
    <source>
        <strain evidence="2">ATCC 50983 / TXsc</strain>
    </source>
</reference>
<dbReference type="EMBL" id="GG678592">
    <property type="protein sequence ID" value="EER09083.1"/>
    <property type="molecule type" value="Genomic_DNA"/>
</dbReference>
<evidence type="ECO:0000313" key="1">
    <source>
        <dbReference type="EMBL" id="EER09083.1"/>
    </source>
</evidence>
<dbReference type="OrthoDB" id="10463094at2759"/>
<dbReference type="AlphaFoldDB" id="C5L2I9"/>
<gene>
    <name evidence="1" type="ORF">Pmar_PMAR021733</name>
</gene>
<dbReference type="RefSeq" id="XP_002777267.1">
    <property type="nucleotide sequence ID" value="XM_002777221.1"/>
</dbReference>
<dbReference type="Proteomes" id="UP000007800">
    <property type="component" value="Unassembled WGS sequence"/>
</dbReference>
<keyword evidence="2" id="KW-1185">Reference proteome</keyword>
<organism evidence="2">
    <name type="scientific">Perkinsus marinus (strain ATCC 50983 / TXsc)</name>
    <dbReference type="NCBI Taxonomy" id="423536"/>
    <lineage>
        <taxon>Eukaryota</taxon>
        <taxon>Sar</taxon>
        <taxon>Alveolata</taxon>
        <taxon>Perkinsozoa</taxon>
        <taxon>Perkinsea</taxon>
        <taxon>Perkinsida</taxon>
        <taxon>Perkinsidae</taxon>
        <taxon>Perkinsus</taxon>
    </lineage>
</organism>
<dbReference type="InParanoid" id="C5L2I9"/>
<name>C5L2I9_PERM5</name>
<dbReference type="GeneID" id="9065169"/>
<sequence length="168" mass="18943">MAVLLRRAKLALLTIVTRHSHSAIRGNFHTPGNVFAEGVSQKLTYTDLYTVLRTGFLKDDPIYQRLQRESPSTDGATLWRAAIDEVDNHTMAGPIDGDSYATDYLISRRFPVRQVSKTRPCDDYTASGLNDCQYFDRPMALPTIDLITQMYNALSGSWPDDLDPHMEC</sequence>
<evidence type="ECO:0000313" key="2">
    <source>
        <dbReference type="Proteomes" id="UP000007800"/>
    </source>
</evidence>